<accession>A0A2H0V4T6</accession>
<evidence type="ECO:0008006" key="4">
    <source>
        <dbReference type="Google" id="ProtNLM"/>
    </source>
</evidence>
<dbReference type="PROSITE" id="PS51257">
    <property type="entry name" value="PROKAR_LIPOPROTEIN"/>
    <property type="match status" value="1"/>
</dbReference>
<gene>
    <name evidence="2" type="ORF">COT97_03095</name>
</gene>
<feature type="signal peptide" evidence="1">
    <location>
        <begin position="1"/>
        <end position="20"/>
    </location>
</feature>
<sequence length="122" mass="14170">MKQYLSGIAILLFVFSFTTGCNQTPQIEQTMKLYHQAYWELTDCVVALNSNDTTAKFKSVIDLTRLHHQVETDYRTKKLNINTLSAVRDQLKLVQIDCEDFPDLVVKVKQTAETWKKLHYSL</sequence>
<organism evidence="2 3">
    <name type="scientific">Candidatus Falkowbacteria bacterium CG10_big_fil_rev_8_21_14_0_10_39_11</name>
    <dbReference type="NCBI Taxonomy" id="1974565"/>
    <lineage>
        <taxon>Bacteria</taxon>
        <taxon>Candidatus Falkowiibacteriota</taxon>
    </lineage>
</organism>
<dbReference type="AlphaFoldDB" id="A0A2H0V4T6"/>
<comment type="caution">
    <text evidence="2">The sequence shown here is derived from an EMBL/GenBank/DDBJ whole genome shotgun (WGS) entry which is preliminary data.</text>
</comment>
<reference evidence="3" key="1">
    <citation type="submission" date="2017-09" db="EMBL/GenBank/DDBJ databases">
        <title>Depth-based differentiation of microbial function through sediment-hosted aquifers and enrichment of novel symbionts in the deep terrestrial subsurface.</title>
        <authorList>
            <person name="Probst A.J."/>
            <person name="Ladd B."/>
            <person name="Jarett J.K."/>
            <person name="Geller-Mcgrath D.E."/>
            <person name="Sieber C.M.K."/>
            <person name="Emerson J.B."/>
            <person name="Anantharaman K."/>
            <person name="Thomas B.C."/>
            <person name="Malmstrom R."/>
            <person name="Stieglmeier M."/>
            <person name="Klingl A."/>
            <person name="Woyke T."/>
            <person name="Ryan C.M."/>
            <person name="Banfield J.F."/>
        </authorList>
    </citation>
    <scope>NUCLEOTIDE SEQUENCE [LARGE SCALE GENOMIC DNA]</scope>
</reference>
<evidence type="ECO:0000256" key="1">
    <source>
        <dbReference type="SAM" id="SignalP"/>
    </source>
</evidence>
<evidence type="ECO:0000313" key="2">
    <source>
        <dbReference type="EMBL" id="PIR94088.1"/>
    </source>
</evidence>
<protein>
    <recommendedName>
        <fullName evidence="4">Lipoprotein</fullName>
    </recommendedName>
</protein>
<name>A0A2H0V4T6_9BACT</name>
<dbReference type="Proteomes" id="UP000229901">
    <property type="component" value="Unassembled WGS sequence"/>
</dbReference>
<dbReference type="EMBL" id="PFAP01000019">
    <property type="protein sequence ID" value="PIR94088.1"/>
    <property type="molecule type" value="Genomic_DNA"/>
</dbReference>
<keyword evidence="1" id="KW-0732">Signal</keyword>
<feature type="chain" id="PRO_5013581009" description="Lipoprotein" evidence="1">
    <location>
        <begin position="21"/>
        <end position="122"/>
    </location>
</feature>
<evidence type="ECO:0000313" key="3">
    <source>
        <dbReference type="Proteomes" id="UP000229901"/>
    </source>
</evidence>
<proteinExistence type="predicted"/>